<reference evidence="3 4" key="1">
    <citation type="submission" date="2020-03" db="EMBL/GenBank/DDBJ databases">
        <title>Draft genome of Streptomyces sp. ventii, isolated from the Axial Seamount in the Pacific Ocean, and resequencing of the two type strains Streptomyces lonarensis strain NCL 716 and Streptomyces bohaiensis strain 11A07.</title>
        <authorList>
            <person name="Loughran R.M."/>
            <person name="Pfannmuller K.M."/>
            <person name="Wasson B.J."/>
            <person name="Deadmond M.C."/>
            <person name="Paddock B.E."/>
            <person name="Koyack M.J."/>
            <person name="Gallegos D.A."/>
            <person name="Mitchell E.A."/>
            <person name="Ushijima B."/>
            <person name="Saw J.H."/>
            <person name="Mcphail K.L."/>
            <person name="Videau P."/>
        </authorList>
    </citation>
    <scope>NUCLEOTIDE SEQUENCE [LARGE SCALE GENOMIC DNA]</scope>
    <source>
        <strain evidence="4">5675061</strain>
    </source>
</reference>
<feature type="compositionally biased region" description="Low complexity" evidence="1">
    <location>
        <begin position="25"/>
        <end position="43"/>
    </location>
</feature>
<feature type="compositionally biased region" description="Acidic residues" evidence="1">
    <location>
        <begin position="44"/>
        <end position="61"/>
    </location>
</feature>
<accession>A0ABX1AHI1</accession>
<evidence type="ECO:0000256" key="2">
    <source>
        <dbReference type="SAM" id="SignalP"/>
    </source>
</evidence>
<sequence>MRSARAAGVRYTAIAAASVLALSACGSGSDDETSQSSESTTQDEGQEEEPDVQMTAEETDSDTTPGPLTEITVEEGEDSETVVLEFDGDAPEYEWDRFVAPVYFTAGDFPDEPIEVDGDWFLRFTLTEGHGLDTDAPEEAKFDGAVAHVKPFGRFEGTIELVIGIESEYGEQPGYEITTDGSQIHIEITEVTDPRVQ</sequence>
<proteinExistence type="predicted"/>
<dbReference type="Proteomes" id="UP000746503">
    <property type="component" value="Unassembled WGS sequence"/>
</dbReference>
<evidence type="ECO:0000313" key="3">
    <source>
        <dbReference type="EMBL" id="NJP66599.1"/>
    </source>
</evidence>
<dbReference type="RefSeq" id="WP_167933122.1">
    <property type="nucleotide sequence ID" value="NZ_JAAVJB010000059.1"/>
</dbReference>
<protein>
    <recommendedName>
        <fullName evidence="5">Lipoprotein</fullName>
    </recommendedName>
</protein>
<evidence type="ECO:0000256" key="1">
    <source>
        <dbReference type="SAM" id="MobiDB-lite"/>
    </source>
</evidence>
<feature type="region of interest" description="Disordered" evidence="1">
    <location>
        <begin position="25"/>
        <end position="78"/>
    </location>
</feature>
<feature type="signal peptide" evidence="2">
    <location>
        <begin position="1"/>
        <end position="26"/>
    </location>
</feature>
<feature type="chain" id="PRO_5046246356" description="Lipoprotein" evidence="2">
    <location>
        <begin position="27"/>
        <end position="197"/>
    </location>
</feature>
<evidence type="ECO:0008006" key="5">
    <source>
        <dbReference type="Google" id="ProtNLM"/>
    </source>
</evidence>
<organism evidence="3 4">
    <name type="scientific">Streptomyces spiramenti</name>
    <dbReference type="NCBI Taxonomy" id="2720606"/>
    <lineage>
        <taxon>Bacteria</taxon>
        <taxon>Bacillati</taxon>
        <taxon>Actinomycetota</taxon>
        <taxon>Actinomycetes</taxon>
        <taxon>Kitasatosporales</taxon>
        <taxon>Streptomycetaceae</taxon>
        <taxon>Streptomyces</taxon>
    </lineage>
</organism>
<comment type="caution">
    <text evidence="3">The sequence shown here is derived from an EMBL/GenBank/DDBJ whole genome shotgun (WGS) entry which is preliminary data.</text>
</comment>
<dbReference type="EMBL" id="JAAVJB010000059">
    <property type="protein sequence ID" value="NJP66599.1"/>
    <property type="molecule type" value="Genomic_DNA"/>
</dbReference>
<keyword evidence="4" id="KW-1185">Reference proteome</keyword>
<dbReference type="PROSITE" id="PS51257">
    <property type="entry name" value="PROKAR_LIPOPROTEIN"/>
    <property type="match status" value="1"/>
</dbReference>
<name>A0ABX1AHI1_9ACTN</name>
<keyword evidence="2" id="KW-0732">Signal</keyword>
<evidence type="ECO:0000313" key="4">
    <source>
        <dbReference type="Proteomes" id="UP000746503"/>
    </source>
</evidence>
<gene>
    <name evidence="3" type="ORF">HCJ92_09945</name>
</gene>